<keyword evidence="7 12" id="KW-0472">Membrane</keyword>
<evidence type="ECO:0000256" key="12">
    <source>
        <dbReference type="SAM" id="Phobius"/>
    </source>
</evidence>
<feature type="transmembrane region" description="Helical" evidence="12">
    <location>
        <begin position="154"/>
        <end position="172"/>
    </location>
</feature>
<keyword evidence="9" id="KW-0464">Manganese</keyword>
<keyword evidence="15" id="KW-1185">Reference proteome</keyword>
<dbReference type="InterPro" id="IPR000917">
    <property type="entry name" value="Sulfatase_N"/>
</dbReference>
<keyword evidence="6 12" id="KW-1133">Transmembrane helix</keyword>
<feature type="binding site" evidence="9">
    <location>
        <position position="444"/>
    </location>
    <ligand>
        <name>substrate</name>
    </ligand>
</feature>
<dbReference type="Proteomes" id="UP000051451">
    <property type="component" value="Unassembled WGS sequence"/>
</dbReference>
<evidence type="ECO:0000256" key="7">
    <source>
        <dbReference type="ARBA" id="ARBA00023136"/>
    </source>
</evidence>
<proteinExistence type="inferred from homology"/>
<dbReference type="AlphaFoldDB" id="A0A0R1VN06"/>
<protein>
    <submittedName>
        <fullName evidence="14">Phosphatidylglycerol--membrane-oligosaccharide glycerophosphotransferase</fullName>
    </submittedName>
</protein>
<feature type="transmembrane region" description="Helical" evidence="12">
    <location>
        <begin position="181"/>
        <end position="201"/>
    </location>
</feature>
<feature type="transmembrane region" description="Helical" evidence="12">
    <location>
        <begin position="72"/>
        <end position="92"/>
    </location>
</feature>
<dbReference type="PIRSF" id="PIRSF005091">
    <property type="entry name" value="Mmb_sulf_HI1246"/>
    <property type="match status" value="1"/>
</dbReference>
<keyword evidence="9" id="KW-0479">Metal-binding</keyword>
<accession>A0A0R1VN06</accession>
<feature type="transmembrane region" description="Helical" evidence="12">
    <location>
        <begin position="39"/>
        <end position="57"/>
    </location>
</feature>
<dbReference type="SUPFAM" id="SSF53649">
    <property type="entry name" value="Alkaline phosphatase-like"/>
    <property type="match status" value="1"/>
</dbReference>
<evidence type="ECO:0000256" key="11">
    <source>
        <dbReference type="SAM" id="MobiDB-lite"/>
    </source>
</evidence>
<evidence type="ECO:0000256" key="6">
    <source>
        <dbReference type="ARBA" id="ARBA00022989"/>
    </source>
</evidence>
<keyword evidence="5 12" id="KW-0812">Transmembrane</keyword>
<evidence type="ECO:0000256" key="9">
    <source>
        <dbReference type="PIRSR" id="PIRSR005091-2"/>
    </source>
</evidence>
<evidence type="ECO:0000256" key="5">
    <source>
        <dbReference type="ARBA" id="ARBA00022692"/>
    </source>
</evidence>
<evidence type="ECO:0000256" key="10">
    <source>
        <dbReference type="PIRSR" id="PIRSR005091-3"/>
    </source>
</evidence>
<dbReference type="PATRIC" id="fig|1423750.3.peg.495"/>
<evidence type="ECO:0000256" key="3">
    <source>
        <dbReference type="ARBA" id="ARBA00009983"/>
    </source>
</evidence>
<dbReference type="PANTHER" id="PTHR47371">
    <property type="entry name" value="LIPOTEICHOIC ACID SYNTHASE"/>
    <property type="match status" value="1"/>
</dbReference>
<feature type="binding site" evidence="10">
    <location>
        <position position="284"/>
    </location>
    <ligand>
        <name>Mn(2+)</name>
        <dbReference type="ChEBI" id="CHEBI:29035"/>
    </ligand>
</feature>
<dbReference type="Pfam" id="PF00884">
    <property type="entry name" value="Sulfatase"/>
    <property type="match status" value="1"/>
</dbReference>
<feature type="transmembrane region" description="Helical" evidence="12">
    <location>
        <begin position="99"/>
        <end position="119"/>
    </location>
</feature>
<comment type="subcellular location">
    <subcellularLocation>
        <location evidence="1">Cell membrane</location>
        <topology evidence="1">Multi-pass membrane protein</topology>
    </subcellularLocation>
</comment>
<dbReference type="InterPro" id="IPR017850">
    <property type="entry name" value="Alkaline_phosphatase_core_sf"/>
</dbReference>
<sequence length="709" mass="81085">MNSILKPFRALRRKSSDNFQKNSSNNSSKNWKNILNTRTGFFLLTLFLFWMKTYFIYLSKFNLGVSDTAQKIILFFNPIPTALLLLGIALYFRGRKFYWTLLIIDFLSSLWLFSNILYYREFSDFLSIGIIKSSGSVSNNLGLSIMEIIDPTDFMVFADIIILVLLLVFKVIKVDKSRGKLLSSVSVSLLAMALFGLNLTAADKDRPQLLTRTFDNNYIVKYLGINFYAGYNAYQNYQQSSTRANASSNDLNNVLSYLKNNRVGDNVSYYGKAKGKNVFIFHLESFQQFLIDYKVDGQEVTPNINKFYHDQNTLSFDNFFNQVGQGKTSDAETMLENSLYGLPTGSVMTEYGTSNTFQALPAILDQNGYSTAAFHGDVGSFWNRDNTYKSWGYQHFFDEDFYKEKTNYNIGYGLKDKIFLKQAVQYLQQLPQPFYAKIITLTNHYPYELDKINQSIPKTKTGDQTVDGYVQTAHYLDQAFGEFIQYLKKSGLYDNSMIVVYGDHYGISNNHKKAIAQLLNKKSVSSYDLAMFQKVPFMIHLNGLKGGVNHTYGGEIDVMPTLMDLMGLKDDDYIQLGQDLLANNRNQTVAFRDGDFVSPTYSKIGSKVYNNQGKLMTNLSGAEKQQVDTMQNRTTKVLSLSDKIVTGDLLRFYTPSGFKKVNRSDYNYKYNETMKELKEEQKKKKTSLLDEDHGKSTVDLFQTDAPELK</sequence>
<dbReference type="InterPro" id="IPR012160">
    <property type="entry name" value="LtaS-like"/>
</dbReference>
<evidence type="ECO:0000313" key="14">
    <source>
        <dbReference type="EMBL" id="KRM06783.1"/>
    </source>
</evidence>
<reference evidence="14 15" key="1">
    <citation type="journal article" date="2015" name="Genome Announc.">
        <title>Expanding the biotechnology potential of lactobacilli through comparative genomics of 213 strains and associated genera.</title>
        <authorList>
            <person name="Sun Z."/>
            <person name="Harris H.M."/>
            <person name="McCann A."/>
            <person name="Guo C."/>
            <person name="Argimon S."/>
            <person name="Zhang W."/>
            <person name="Yang X."/>
            <person name="Jeffery I.B."/>
            <person name="Cooney J.C."/>
            <person name="Kagawa T.F."/>
            <person name="Liu W."/>
            <person name="Song Y."/>
            <person name="Salvetti E."/>
            <person name="Wrobel A."/>
            <person name="Rasinkangas P."/>
            <person name="Parkhill J."/>
            <person name="Rea M.C."/>
            <person name="O'Sullivan O."/>
            <person name="Ritari J."/>
            <person name="Douillard F.P."/>
            <person name="Paul Ross R."/>
            <person name="Yang R."/>
            <person name="Briner A.E."/>
            <person name="Felis G.E."/>
            <person name="de Vos W.M."/>
            <person name="Barrangou R."/>
            <person name="Klaenhammer T.R."/>
            <person name="Caufield P.W."/>
            <person name="Cui Y."/>
            <person name="Zhang H."/>
            <person name="O'Toole P.W."/>
        </authorList>
    </citation>
    <scope>NUCLEOTIDE SEQUENCE [LARGE SCALE GENOMIC DNA]</scope>
    <source>
        <strain evidence="14 15">DSM 18630</strain>
    </source>
</reference>
<evidence type="ECO:0000256" key="8">
    <source>
        <dbReference type="PIRSR" id="PIRSR005091-1"/>
    </source>
</evidence>
<feature type="region of interest" description="Disordered" evidence="11">
    <location>
        <begin position="680"/>
        <end position="709"/>
    </location>
</feature>
<name>A0A0R1VN06_9LACO</name>
<evidence type="ECO:0000313" key="15">
    <source>
        <dbReference type="Proteomes" id="UP000051451"/>
    </source>
</evidence>
<evidence type="ECO:0000256" key="1">
    <source>
        <dbReference type="ARBA" id="ARBA00004651"/>
    </source>
</evidence>
<comment type="similarity">
    <text evidence="3">Belongs to the LTA synthase family.</text>
</comment>
<evidence type="ECO:0000256" key="2">
    <source>
        <dbReference type="ARBA" id="ARBA00004936"/>
    </source>
</evidence>
<dbReference type="STRING" id="1423750.FC89_GL000482"/>
<dbReference type="Gene3D" id="3.40.720.10">
    <property type="entry name" value="Alkaline Phosphatase, subunit A"/>
    <property type="match status" value="1"/>
</dbReference>
<dbReference type="EMBL" id="AZGB01000011">
    <property type="protein sequence ID" value="KRM06783.1"/>
    <property type="molecule type" value="Genomic_DNA"/>
</dbReference>
<feature type="binding site" evidence="10">
    <location>
        <position position="503"/>
    </location>
    <ligand>
        <name>Mn(2+)</name>
        <dbReference type="ChEBI" id="CHEBI:29035"/>
    </ligand>
</feature>
<organism evidence="14 15">
    <name type="scientific">Liquorilactobacillus ghanensis DSM 18630</name>
    <dbReference type="NCBI Taxonomy" id="1423750"/>
    <lineage>
        <taxon>Bacteria</taxon>
        <taxon>Bacillati</taxon>
        <taxon>Bacillota</taxon>
        <taxon>Bacilli</taxon>
        <taxon>Lactobacillales</taxon>
        <taxon>Lactobacillaceae</taxon>
        <taxon>Liquorilactobacillus</taxon>
    </lineage>
</organism>
<feature type="compositionally biased region" description="Basic and acidic residues" evidence="11">
    <location>
        <begin position="680"/>
        <end position="696"/>
    </location>
</feature>
<keyword evidence="4" id="KW-1003">Cell membrane</keyword>
<dbReference type="GO" id="GO:0016740">
    <property type="term" value="F:transferase activity"/>
    <property type="evidence" value="ECO:0007669"/>
    <property type="project" value="UniProtKB-KW"/>
</dbReference>
<feature type="binding site" evidence="10">
    <location>
        <position position="504"/>
    </location>
    <ligand>
        <name>Mn(2+)</name>
        <dbReference type="ChEBI" id="CHEBI:29035"/>
    </ligand>
</feature>
<evidence type="ECO:0000259" key="13">
    <source>
        <dbReference type="Pfam" id="PF00884"/>
    </source>
</evidence>
<feature type="active site" evidence="8">
    <location>
        <position position="328"/>
    </location>
</feature>
<dbReference type="InterPro" id="IPR050448">
    <property type="entry name" value="OpgB/LTA_synthase_biosynth"/>
</dbReference>
<comment type="pathway">
    <text evidence="2">Cell wall biogenesis; lipoteichoic acid biosynthesis.</text>
</comment>
<feature type="binding site" evidence="10">
    <location>
        <position position="328"/>
    </location>
    <ligand>
        <name>Mn(2+)</name>
        <dbReference type="ChEBI" id="CHEBI:29035"/>
    </ligand>
</feature>
<dbReference type="CDD" id="cd16015">
    <property type="entry name" value="LTA_synthase"/>
    <property type="match status" value="1"/>
</dbReference>
<gene>
    <name evidence="14" type="ORF">FC89_GL000482</name>
</gene>
<feature type="domain" description="Sulfatase N-terminal" evidence="13">
    <location>
        <begin position="276"/>
        <end position="567"/>
    </location>
</feature>
<dbReference type="PANTHER" id="PTHR47371:SF3">
    <property type="entry name" value="PHOSPHOGLYCEROL TRANSFERASE I"/>
    <property type="match status" value="1"/>
</dbReference>
<evidence type="ECO:0000256" key="4">
    <source>
        <dbReference type="ARBA" id="ARBA00022475"/>
    </source>
</evidence>
<keyword evidence="14" id="KW-0808">Transferase</keyword>
<dbReference type="GO" id="GO:0046872">
    <property type="term" value="F:metal ion binding"/>
    <property type="evidence" value="ECO:0007669"/>
    <property type="project" value="UniProtKB-KW"/>
</dbReference>
<dbReference type="Gene3D" id="3.30.1120.170">
    <property type="match status" value="1"/>
</dbReference>
<comment type="caution">
    <text evidence="14">The sequence shown here is derived from an EMBL/GenBank/DDBJ whole genome shotgun (WGS) entry which is preliminary data.</text>
</comment>
<dbReference type="GO" id="GO:0005886">
    <property type="term" value="C:plasma membrane"/>
    <property type="evidence" value="ECO:0007669"/>
    <property type="project" value="UniProtKB-SubCell"/>
</dbReference>